<dbReference type="AlphaFoldDB" id="A0A2U1MJ56"/>
<dbReference type="GO" id="GO:0005829">
    <property type="term" value="C:cytosol"/>
    <property type="evidence" value="ECO:0007669"/>
    <property type="project" value="TreeGrafter"/>
</dbReference>
<evidence type="ECO:0000313" key="6">
    <source>
        <dbReference type="Proteomes" id="UP000245207"/>
    </source>
</evidence>
<evidence type="ECO:0000256" key="1">
    <source>
        <dbReference type="ARBA" id="ARBA00006926"/>
    </source>
</evidence>
<dbReference type="SUPFAM" id="SSF52833">
    <property type="entry name" value="Thioredoxin-like"/>
    <property type="match status" value="1"/>
</dbReference>
<dbReference type="PANTHER" id="PTHR11592">
    <property type="entry name" value="GLUTATHIONE PEROXIDASE"/>
    <property type="match status" value="1"/>
</dbReference>
<protein>
    <recommendedName>
        <fullName evidence="4">Glutathione peroxidase</fullName>
    </recommendedName>
</protein>
<gene>
    <name evidence="5" type="ORF">CTI12_AA368850</name>
</gene>
<dbReference type="PRINTS" id="PR01011">
    <property type="entry name" value="GLUTPROXDASE"/>
</dbReference>
<dbReference type="InterPro" id="IPR000889">
    <property type="entry name" value="Glutathione_peroxidase"/>
</dbReference>
<reference evidence="5 6" key="1">
    <citation type="journal article" date="2018" name="Mol. Plant">
        <title>The genome of Artemisia annua provides insight into the evolution of Asteraceae family and artemisinin biosynthesis.</title>
        <authorList>
            <person name="Shen Q."/>
            <person name="Zhang L."/>
            <person name="Liao Z."/>
            <person name="Wang S."/>
            <person name="Yan T."/>
            <person name="Shi P."/>
            <person name="Liu M."/>
            <person name="Fu X."/>
            <person name="Pan Q."/>
            <person name="Wang Y."/>
            <person name="Lv Z."/>
            <person name="Lu X."/>
            <person name="Zhang F."/>
            <person name="Jiang W."/>
            <person name="Ma Y."/>
            <person name="Chen M."/>
            <person name="Hao X."/>
            <person name="Li L."/>
            <person name="Tang Y."/>
            <person name="Lv G."/>
            <person name="Zhou Y."/>
            <person name="Sun X."/>
            <person name="Brodelius P.E."/>
            <person name="Rose J.K.C."/>
            <person name="Tang K."/>
        </authorList>
    </citation>
    <scope>NUCLEOTIDE SEQUENCE [LARGE SCALE GENOMIC DNA]</scope>
    <source>
        <strain evidence="6">cv. Huhao1</strain>
        <tissue evidence="5">Leaf</tissue>
    </source>
</reference>
<comment type="similarity">
    <text evidence="1 4">Belongs to the glutathione peroxidase family.</text>
</comment>
<comment type="caution">
    <text evidence="5">The sequence shown here is derived from an EMBL/GenBank/DDBJ whole genome shotgun (WGS) entry which is preliminary data.</text>
</comment>
<organism evidence="5 6">
    <name type="scientific">Artemisia annua</name>
    <name type="common">Sweet wormwood</name>
    <dbReference type="NCBI Taxonomy" id="35608"/>
    <lineage>
        <taxon>Eukaryota</taxon>
        <taxon>Viridiplantae</taxon>
        <taxon>Streptophyta</taxon>
        <taxon>Embryophyta</taxon>
        <taxon>Tracheophyta</taxon>
        <taxon>Spermatophyta</taxon>
        <taxon>Magnoliopsida</taxon>
        <taxon>eudicotyledons</taxon>
        <taxon>Gunneridae</taxon>
        <taxon>Pentapetalae</taxon>
        <taxon>asterids</taxon>
        <taxon>campanulids</taxon>
        <taxon>Asterales</taxon>
        <taxon>Asteraceae</taxon>
        <taxon>Asteroideae</taxon>
        <taxon>Anthemideae</taxon>
        <taxon>Artemisiinae</taxon>
        <taxon>Artemisia</taxon>
    </lineage>
</organism>
<dbReference type="Pfam" id="PF00255">
    <property type="entry name" value="GSHPx"/>
    <property type="match status" value="1"/>
</dbReference>
<keyword evidence="6" id="KW-1185">Reference proteome</keyword>
<dbReference type="GO" id="GO:0004601">
    <property type="term" value="F:peroxidase activity"/>
    <property type="evidence" value="ECO:0007669"/>
    <property type="project" value="UniProtKB-KW"/>
</dbReference>
<evidence type="ECO:0000313" key="5">
    <source>
        <dbReference type="EMBL" id="PWA61259.1"/>
    </source>
</evidence>
<dbReference type="GO" id="GO:0006979">
    <property type="term" value="P:response to oxidative stress"/>
    <property type="evidence" value="ECO:0007669"/>
    <property type="project" value="InterPro"/>
</dbReference>
<dbReference type="Proteomes" id="UP000245207">
    <property type="component" value="Unassembled WGS sequence"/>
</dbReference>
<dbReference type="STRING" id="35608.A0A2U1MJ56"/>
<dbReference type="Gene3D" id="3.40.30.10">
    <property type="entry name" value="Glutaredoxin"/>
    <property type="match status" value="1"/>
</dbReference>
<dbReference type="InterPro" id="IPR036249">
    <property type="entry name" value="Thioredoxin-like_sf"/>
</dbReference>
<name>A0A2U1MJ56_ARTAN</name>
<evidence type="ECO:0000256" key="4">
    <source>
        <dbReference type="RuleBase" id="RU000499"/>
    </source>
</evidence>
<evidence type="ECO:0000256" key="2">
    <source>
        <dbReference type="ARBA" id="ARBA00022559"/>
    </source>
</evidence>
<dbReference type="EMBL" id="PKPP01005147">
    <property type="protein sequence ID" value="PWA61259.1"/>
    <property type="molecule type" value="Genomic_DNA"/>
</dbReference>
<dbReference type="InterPro" id="IPR029760">
    <property type="entry name" value="GPX_CS"/>
</dbReference>
<dbReference type="PANTHER" id="PTHR11592:SF78">
    <property type="entry name" value="GLUTATHIONE PEROXIDASE"/>
    <property type="match status" value="1"/>
</dbReference>
<keyword evidence="3 4" id="KW-0560">Oxidoreductase</keyword>
<dbReference type="OrthoDB" id="446890at2759"/>
<dbReference type="PROSITE" id="PS00763">
    <property type="entry name" value="GLUTATHIONE_PEROXID_2"/>
    <property type="match status" value="1"/>
</dbReference>
<proteinExistence type="inferred from homology"/>
<accession>A0A2U1MJ56</accession>
<sequence>MKGWLELAREFIKGKKLNLKTRNVDRNDALRGQRQDNDTEAQIKEKSTFLVGFKWKRRPDLLDPMRDRDGRSWRRWCANDSGRIKKVAMDIFLGLTGSDDGLELLGSYSRILLPALLRLLGEKKIYNHGTEDSEILDFPCNQFLWQEPGTNEEIQETMCTRFKAEFPIFDKVDVNGNNAAPLYKYLKSEKSGFISEGIKLNFTKFLLNKEGKFIARYGSSRPE</sequence>
<keyword evidence="2 4" id="KW-0575">Peroxidase</keyword>
<dbReference type="PROSITE" id="PS51355">
    <property type="entry name" value="GLUTATHIONE_PEROXID_3"/>
    <property type="match status" value="1"/>
</dbReference>
<evidence type="ECO:0000256" key="3">
    <source>
        <dbReference type="ARBA" id="ARBA00023002"/>
    </source>
</evidence>